<feature type="region of interest" description="Disordered" evidence="1">
    <location>
        <begin position="147"/>
        <end position="214"/>
    </location>
</feature>
<accession>A0A9P1C6K3</accession>
<feature type="chain" id="PRO_5043270144" evidence="3">
    <location>
        <begin position="28"/>
        <end position="402"/>
    </location>
</feature>
<keyword evidence="2" id="KW-1133">Transmembrane helix</keyword>
<dbReference type="OrthoDB" id="407479at2759"/>
<dbReference type="EMBL" id="CAMXCT030001030">
    <property type="protein sequence ID" value="CAL4773248.1"/>
    <property type="molecule type" value="Genomic_DNA"/>
</dbReference>
<reference evidence="4" key="1">
    <citation type="submission" date="2022-10" db="EMBL/GenBank/DDBJ databases">
        <authorList>
            <person name="Chen Y."/>
            <person name="Dougan E. K."/>
            <person name="Chan C."/>
            <person name="Rhodes N."/>
            <person name="Thang M."/>
        </authorList>
    </citation>
    <scope>NUCLEOTIDE SEQUENCE</scope>
</reference>
<evidence type="ECO:0000256" key="1">
    <source>
        <dbReference type="SAM" id="MobiDB-lite"/>
    </source>
</evidence>
<sequence length="402" mass="43915">MGTCDGAAGGRAWVVVTLLWMLQSTAAGSLDKRSNARMQSCFAAGKLLDLTNGSVGLPNCVERCVPPAERSVQAEGLGFCMLPVVRTEAFDVSFTLELRNVSLKHLPSPEQLRLQVPVALGQALQVPPADVLGEVMVRDSSSYDSHTLHSFKLRRRDETDEPGDEPTEIPPKVSKNLGISSMSGRNQSEKTGSGGGKEKDSLVGVRGKPKHPGPAFSPCRSGFCNMYLTMRCEVWRIASAPGVELPDSSLMTALQQRSSEDVIEKLGLSGNWSVLQLNTATRPKGSTPLEVVRADPVFRFLGLPWNYDPLQGNLTGKWSEFGGIDPRFKYEEKAMQQILIAFFVLIALAFAIAGQQKLGPLSSVSYSDSADWQSVGGMQNRTFRRPWPMRKETRKMLGLRTA</sequence>
<dbReference type="AlphaFoldDB" id="A0A9P1C6K3"/>
<keyword evidence="3" id="KW-0732">Signal</keyword>
<dbReference type="Proteomes" id="UP001152797">
    <property type="component" value="Unassembled WGS sequence"/>
</dbReference>
<keyword evidence="6" id="KW-1185">Reference proteome</keyword>
<name>A0A9P1C6K3_9DINO</name>
<gene>
    <name evidence="4" type="ORF">C1SCF055_LOCUS13324</name>
</gene>
<evidence type="ECO:0000313" key="6">
    <source>
        <dbReference type="Proteomes" id="UP001152797"/>
    </source>
</evidence>
<feature type="transmembrane region" description="Helical" evidence="2">
    <location>
        <begin position="334"/>
        <end position="353"/>
    </location>
</feature>
<keyword evidence="2" id="KW-0812">Transmembrane</keyword>
<proteinExistence type="predicted"/>
<evidence type="ECO:0000256" key="3">
    <source>
        <dbReference type="SAM" id="SignalP"/>
    </source>
</evidence>
<evidence type="ECO:0000313" key="5">
    <source>
        <dbReference type="EMBL" id="CAL4773248.1"/>
    </source>
</evidence>
<evidence type="ECO:0000313" key="4">
    <source>
        <dbReference type="EMBL" id="CAI3985936.1"/>
    </source>
</evidence>
<protein>
    <submittedName>
        <fullName evidence="4">Uncharacterized protein</fullName>
    </submittedName>
</protein>
<feature type="compositionally biased region" description="Polar residues" evidence="1">
    <location>
        <begin position="177"/>
        <end position="186"/>
    </location>
</feature>
<evidence type="ECO:0000256" key="2">
    <source>
        <dbReference type="SAM" id="Phobius"/>
    </source>
</evidence>
<comment type="caution">
    <text evidence="4">The sequence shown here is derived from an EMBL/GenBank/DDBJ whole genome shotgun (WGS) entry which is preliminary data.</text>
</comment>
<dbReference type="EMBL" id="CAMXCT010001030">
    <property type="protein sequence ID" value="CAI3985936.1"/>
    <property type="molecule type" value="Genomic_DNA"/>
</dbReference>
<organism evidence="4">
    <name type="scientific">Cladocopium goreaui</name>
    <dbReference type="NCBI Taxonomy" id="2562237"/>
    <lineage>
        <taxon>Eukaryota</taxon>
        <taxon>Sar</taxon>
        <taxon>Alveolata</taxon>
        <taxon>Dinophyceae</taxon>
        <taxon>Suessiales</taxon>
        <taxon>Symbiodiniaceae</taxon>
        <taxon>Cladocopium</taxon>
    </lineage>
</organism>
<feature type="signal peptide" evidence="3">
    <location>
        <begin position="1"/>
        <end position="27"/>
    </location>
</feature>
<reference evidence="5 6" key="2">
    <citation type="submission" date="2024-05" db="EMBL/GenBank/DDBJ databases">
        <authorList>
            <person name="Chen Y."/>
            <person name="Shah S."/>
            <person name="Dougan E. K."/>
            <person name="Thang M."/>
            <person name="Chan C."/>
        </authorList>
    </citation>
    <scope>NUCLEOTIDE SEQUENCE [LARGE SCALE GENOMIC DNA]</scope>
</reference>
<keyword evidence="2" id="KW-0472">Membrane</keyword>
<dbReference type="EMBL" id="CAMXCT020001030">
    <property type="protein sequence ID" value="CAL1139311.1"/>
    <property type="molecule type" value="Genomic_DNA"/>
</dbReference>